<evidence type="ECO:0000313" key="12">
    <source>
        <dbReference type="Proteomes" id="UP001200034"/>
    </source>
</evidence>
<keyword evidence="6 10" id="KW-1133">Transmembrane helix</keyword>
<protein>
    <recommendedName>
        <fullName evidence="13">Odorant receptor</fullName>
    </recommendedName>
</protein>
<evidence type="ECO:0000313" key="11">
    <source>
        <dbReference type="EMBL" id="KAH8359091.1"/>
    </source>
</evidence>
<keyword evidence="12" id="KW-1185">Reference proteome</keyword>
<reference evidence="11" key="1">
    <citation type="journal article" date="2021" name="Mol. Ecol. Resour.">
        <title>Phylogenomic analyses of the genus Drosophila reveals genomic signals of climate adaptation.</title>
        <authorList>
            <person name="Li F."/>
            <person name="Rane R.V."/>
            <person name="Luria V."/>
            <person name="Xiong Z."/>
            <person name="Chen J."/>
            <person name="Li Z."/>
            <person name="Catullo R.A."/>
            <person name="Griffin P.C."/>
            <person name="Schiffer M."/>
            <person name="Pearce S."/>
            <person name="Lee S.F."/>
            <person name="McElroy K."/>
            <person name="Stocker A."/>
            <person name="Shirriffs J."/>
            <person name="Cockerell F."/>
            <person name="Coppin C."/>
            <person name="Sgro C.M."/>
            <person name="Karger A."/>
            <person name="Cain J.W."/>
            <person name="Weber J.A."/>
            <person name="Santpere G."/>
            <person name="Kirschner M.W."/>
            <person name="Hoffmann A.A."/>
            <person name="Oakeshott J.G."/>
            <person name="Zhang G."/>
        </authorList>
    </citation>
    <scope>NUCLEOTIDE SEQUENCE</scope>
    <source>
        <strain evidence="11">BGI-SZ-2011g</strain>
    </source>
</reference>
<dbReference type="AlphaFoldDB" id="A0AAD4JTF0"/>
<gene>
    <name evidence="11" type="ORF">KR093_004252</name>
</gene>
<dbReference type="Proteomes" id="UP001200034">
    <property type="component" value="Unassembled WGS sequence"/>
</dbReference>
<sequence>TINMQPSRRFQEIAESISYYAESLGMPILSPRLVINYRFGVTSIAVTSYALFSFLWIFKKADESWTECLKATMMMGGMISGGGEVLTLVLKHSEIVRLFDNTRQVFEEYQERAANYADALNVGIDRVVYISKWIRNGYVVSYILMTSIPLLCLAYDGSRVTILPYEIPGISPDSNSGYILINLIQLVSMIISAIGFYVGDMLVTLVLTQILTFADILVIKVSQLNKVLALKAEARLTSLVGAPYANENDVEIHLIDTIKWHQLLTDYCKMVDDTYKLLITCQVLASAFSMLTTFCVNLNALDFIGVIYFLVSTYKMMLFCLVGTKIEYAYDEVYESICNISWHELNGSQRKMFALMLKKAQSTEIMVMLGILPLSVRTALQASCFWLPLFVPHTHRV</sequence>
<evidence type="ECO:0000256" key="7">
    <source>
        <dbReference type="ARBA" id="ARBA00023136"/>
    </source>
</evidence>
<evidence type="ECO:0000256" key="3">
    <source>
        <dbReference type="ARBA" id="ARBA00022606"/>
    </source>
</evidence>
<evidence type="ECO:0000256" key="8">
    <source>
        <dbReference type="ARBA" id="ARBA00023170"/>
    </source>
</evidence>
<feature type="transmembrane region" description="Helical" evidence="10">
    <location>
        <begin position="137"/>
        <end position="155"/>
    </location>
</feature>
<evidence type="ECO:0000256" key="2">
    <source>
        <dbReference type="ARBA" id="ARBA00022475"/>
    </source>
</evidence>
<comment type="caution">
    <text evidence="11">The sequence shown here is derived from an EMBL/GenBank/DDBJ whole genome shotgun (WGS) entry which is preliminary data.</text>
</comment>
<dbReference type="PANTHER" id="PTHR21137">
    <property type="entry name" value="ODORANT RECEPTOR"/>
    <property type="match status" value="1"/>
</dbReference>
<keyword evidence="4 10" id="KW-0812">Transmembrane</keyword>
<proteinExistence type="predicted"/>
<dbReference type="EMBL" id="JAJJHW010003409">
    <property type="protein sequence ID" value="KAH8359091.1"/>
    <property type="molecule type" value="Genomic_DNA"/>
</dbReference>
<feature type="transmembrane region" description="Helical" evidence="10">
    <location>
        <begin position="69"/>
        <end position="90"/>
    </location>
</feature>
<dbReference type="GO" id="GO:0004984">
    <property type="term" value="F:olfactory receptor activity"/>
    <property type="evidence" value="ECO:0007669"/>
    <property type="project" value="InterPro"/>
</dbReference>
<dbReference type="Pfam" id="PF02949">
    <property type="entry name" value="7tm_6"/>
    <property type="match status" value="1"/>
</dbReference>
<evidence type="ECO:0008006" key="13">
    <source>
        <dbReference type="Google" id="ProtNLM"/>
    </source>
</evidence>
<feature type="non-terminal residue" evidence="11">
    <location>
        <position position="397"/>
    </location>
</feature>
<accession>A0AAD4JTF0</accession>
<dbReference type="GO" id="GO:0005549">
    <property type="term" value="F:odorant binding"/>
    <property type="evidence" value="ECO:0007669"/>
    <property type="project" value="InterPro"/>
</dbReference>
<dbReference type="PANTHER" id="PTHR21137:SF35">
    <property type="entry name" value="ODORANT RECEPTOR 19A-RELATED"/>
    <property type="match status" value="1"/>
</dbReference>
<dbReference type="InterPro" id="IPR004117">
    <property type="entry name" value="7tm6_olfct_rcpt"/>
</dbReference>
<evidence type="ECO:0000256" key="5">
    <source>
        <dbReference type="ARBA" id="ARBA00022725"/>
    </source>
</evidence>
<keyword evidence="8" id="KW-0675">Receptor</keyword>
<feature type="non-terminal residue" evidence="11">
    <location>
        <position position="1"/>
    </location>
</feature>
<dbReference type="GO" id="GO:0005886">
    <property type="term" value="C:plasma membrane"/>
    <property type="evidence" value="ECO:0007669"/>
    <property type="project" value="UniProtKB-SubCell"/>
</dbReference>
<keyword evidence="5" id="KW-0552">Olfaction</keyword>
<feature type="transmembrane region" description="Helical" evidence="10">
    <location>
        <begin position="176"/>
        <end position="196"/>
    </location>
</feature>
<name>A0AAD4JTF0_9MUSC</name>
<evidence type="ECO:0000256" key="1">
    <source>
        <dbReference type="ARBA" id="ARBA00004651"/>
    </source>
</evidence>
<dbReference type="GO" id="GO:0007165">
    <property type="term" value="P:signal transduction"/>
    <property type="evidence" value="ECO:0007669"/>
    <property type="project" value="UniProtKB-KW"/>
</dbReference>
<keyword evidence="7 10" id="KW-0472">Membrane</keyword>
<feature type="transmembrane region" description="Helical" evidence="10">
    <location>
        <begin position="35"/>
        <end position="57"/>
    </location>
</feature>
<keyword evidence="9" id="KW-0807">Transducer</keyword>
<organism evidence="11 12">
    <name type="scientific">Drosophila rubida</name>
    <dbReference type="NCBI Taxonomy" id="30044"/>
    <lineage>
        <taxon>Eukaryota</taxon>
        <taxon>Metazoa</taxon>
        <taxon>Ecdysozoa</taxon>
        <taxon>Arthropoda</taxon>
        <taxon>Hexapoda</taxon>
        <taxon>Insecta</taxon>
        <taxon>Pterygota</taxon>
        <taxon>Neoptera</taxon>
        <taxon>Endopterygota</taxon>
        <taxon>Diptera</taxon>
        <taxon>Brachycera</taxon>
        <taxon>Muscomorpha</taxon>
        <taxon>Ephydroidea</taxon>
        <taxon>Drosophilidae</taxon>
        <taxon>Drosophila</taxon>
    </lineage>
</organism>
<keyword evidence="3" id="KW-0716">Sensory transduction</keyword>
<evidence type="ECO:0000256" key="6">
    <source>
        <dbReference type="ARBA" id="ARBA00022989"/>
    </source>
</evidence>
<feature type="transmembrane region" description="Helical" evidence="10">
    <location>
        <begin position="306"/>
        <end position="324"/>
    </location>
</feature>
<evidence type="ECO:0000256" key="9">
    <source>
        <dbReference type="ARBA" id="ARBA00023224"/>
    </source>
</evidence>
<feature type="transmembrane region" description="Helical" evidence="10">
    <location>
        <begin position="277"/>
        <end position="300"/>
    </location>
</feature>
<comment type="subcellular location">
    <subcellularLocation>
        <location evidence="1">Cell membrane</location>
        <topology evidence="1">Multi-pass membrane protein</topology>
    </subcellularLocation>
</comment>
<keyword evidence="2" id="KW-1003">Cell membrane</keyword>
<evidence type="ECO:0000256" key="4">
    <source>
        <dbReference type="ARBA" id="ARBA00022692"/>
    </source>
</evidence>
<evidence type="ECO:0000256" key="10">
    <source>
        <dbReference type="SAM" id="Phobius"/>
    </source>
</evidence>